<dbReference type="InterPro" id="IPR028098">
    <property type="entry name" value="Glyco_trans_4-like_N"/>
</dbReference>
<dbReference type="Proteomes" id="UP001207930">
    <property type="component" value="Unassembled WGS sequence"/>
</dbReference>
<reference evidence="2 3" key="1">
    <citation type="submission" date="2022-10" db="EMBL/GenBank/DDBJ databases">
        <title>Luteolibacter flavescens strain MCCC 1K03193, whole genome shotgun sequencing project.</title>
        <authorList>
            <person name="Zhao G."/>
            <person name="Shen L."/>
        </authorList>
    </citation>
    <scope>NUCLEOTIDE SEQUENCE [LARGE SCALE GENOMIC DNA]</scope>
    <source>
        <strain evidence="2 3">MCCC 1K03193</strain>
    </source>
</reference>
<dbReference type="Pfam" id="PF13692">
    <property type="entry name" value="Glyco_trans_1_4"/>
    <property type="match status" value="1"/>
</dbReference>
<dbReference type="EMBL" id="JAPDDS010000016">
    <property type="protein sequence ID" value="MCW1887314.1"/>
    <property type="molecule type" value="Genomic_DNA"/>
</dbReference>
<evidence type="ECO:0000313" key="2">
    <source>
        <dbReference type="EMBL" id="MCW1887314.1"/>
    </source>
</evidence>
<keyword evidence="2" id="KW-0328">Glycosyltransferase</keyword>
<sequence>MLEHQESEARKLTKIVHILLGADRGGCEANSLCLIREAAGVSHQVMILGPPGEMTPEMEAAGATVTHLDSARRRRSIRSLARKVLEDSVDGVVIWHGMVCLPEILAALRDFSGTVLVHGGNPANNLSSRTDLRFLIREKWLGRRAQATYVCCTRYVADSFQRSAYLKRFPVVVVPNGIKNPPALPYAPREIIAGVSPVIGMVARLDAIKDHRTLLQAFSLLLAQWPGARLELAGDGDQREALESHATRLGISANVAFLGMVPDVYHSMRHWDLFAYCTTEMEGLGNALAEAMAYGLPCIASEVGPVREVGENSIHYVPQGDPTALRDAMVRLMNDFKTRQALGSMARERALEQFSARSFARKYVSLIRADHDPETIRPEDRDIRCGSRETG</sequence>
<proteinExistence type="predicted"/>
<keyword evidence="2" id="KW-0808">Transferase</keyword>
<feature type="domain" description="Glycosyltransferase subfamily 4-like N-terminal" evidence="1">
    <location>
        <begin position="26"/>
        <end position="178"/>
    </location>
</feature>
<dbReference type="PANTHER" id="PTHR12526">
    <property type="entry name" value="GLYCOSYLTRANSFERASE"/>
    <property type="match status" value="1"/>
</dbReference>
<gene>
    <name evidence="2" type="ORF">OKA04_21430</name>
</gene>
<organism evidence="2 3">
    <name type="scientific">Luteolibacter flavescens</name>
    <dbReference type="NCBI Taxonomy" id="1859460"/>
    <lineage>
        <taxon>Bacteria</taxon>
        <taxon>Pseudomonadati</taxon>
        <taxon>Verrucomicrobiota</taxon>
        <taxon>Verrucomicrobiia</taxon>
        <taxon>Verrucomicrobiales</taxon>
        <taxon>Verrucomicrobiaceae</taxon>
        <taxon>Luteolibacter</taxon>
    </lineage>
</organism>
<protein>
    <submittedName>
        <fullName evidence="2">Glycosyltransferase</fullName>
        <ecNumber evidence="2">2.4.-.-</ecNumber>
    </submittedName>
</protein>
<dbReference type="EC" id="2.4.-.-" evidence="2"/>
<keyword evidence="3" id="KW-1185">Reference proteome</keyword>
<comment type="caution">
    <text evidence="2">The sequence shown here is derived from an EMBL/GenBank/DDBJ whole genome shotgun (WGS) entry which is preliminary data.</text>
</comment>
<dbReference type="RefSeq" id="WP_264503270.1">
    <property type="nucleotide sequence ID" value="NZ_JAPDDS010000016.1"/>
</dbReference>
<name>A0ABT3FVR6_9BACT</name>
<dbReference type="SUPFAM" id="SSF53756">
    <property type="entry name" value="UDP-Glycosyltransferase/glycogen phosphorylase"/>
    <property type="match status" value="1"/>
</dbReference>
<accession>A0ABT3FVR6</accession>
<dbReference type="GO" id="GO:0016757">
    <property type="term" value="F:glycosyltransferase activity"/>
    <property type="evidence" value="ECO:0007669"/>
    <property type="project" value="UniProtKB-KW"/>
</dbReference>
<dbReference type="Pfam" id="PF13439">
    <property type="entry name" value="Glyco_transf_4"/>
    <property type="match status" value="1"/>
</dbReference>
<evidence type="ECO:0000259" key="1">
    <source>
        <dbReference type="Pfam" id="PF13439"/>
    </source>
</evidence>
<evidence type="ECO:0000313" key="3">
    <source>
        <dbReference type="Proteomes" id="UP001207930"/>
    </source>
</evidence>
<dbReference type="PANTHER" id="PTHR12526:SF630">
    <property type="entry name" value="GLYCOSYLTRANSFERASE"/>
    <property type="match status" value="1"/>
</dbReference>
<dbReference type="Gene3D" id="3.40.50.2000">
    <property type="entry name" value="Glycogen Phosphorylase B"/>
    <property type="match status" value="2"/>
</dbReference>